<dbReference type="AlphaFoldDB" id="A0A150WTN3"/>
<dbReference type="SUPFAM" id="SSF109604">
    <property type="entry name" value="HD-domain/PDEase-like"/>
    <property type="match status" value="1"/>
</dbReference>
<dbReference type="CDD" id="cd00077">
    <property type="entry name" value="HDc"/>
    <property type="match status" value="1"/>
</dbReference>
<dbReference type="PANTHER" id="PTHR43155">
    <property type="entry name" value="CYCLIC DI-GMP PHOSPHODIESTERASE PA4108-RELATED"/>
    <property type="match status" value="1"/>
</dbReference>
<dbReference type="Pfam" id="PF13487">
    <property type="entry name" value="HD_5"/>
    <property type="match status" value="1"/>
</dbReference>
<sequence length="308" mass="35107">MDYVSIRVSTLRGDQKIDFNAYVKINDKMILYLRRGDSFEGERLQRLKDKKLRKMYILTEEENTYRNYLQKNIEMAYDNSSNKDIQTRAEIIQGSQQSNTEEVFENPDNVESYNYCKDAAGKYVNFILSNAQATQTIMNMENTDKNIAHHGVTVSTLSIALAQKLGITDSRKTQLLTLGALLHDYGHHGSPLNLNQPLDKMSPEDKKMWNQHPHDGAQKVHDKKHFDQTVINIIAQHEETINGAGPKGMREKEMDPLSVIVSSANAMDRLITFEGVPKTEAAKKLMIDHVGKHPLQHLQMLNDILRGV</sequence>
<accession>A0A150WTN3</accession>
<name>A0A150WTN3_BDEBC</name>
<evidence type="ECO:0000313" key="3">
    <source>
        <dbReference type="Proteomes" id="UP000075391"/>
    </source>
</evidence>
<dbReference type="Gene3D" id="1.10.3210.10">
    <property type="entry name" value="Hypothetical protein af1432"/>
    <property type="match status" value="1"/>
</dbReference>
<dbReference type="EMBL" id="LUKF01000006">
    <property type="protein sequence ID" value="KYG69824.1"/>
    <property type="molecule type" value="Genomic_DNA"/>
</dbReference>
<gene>
    <name evidence="2" type="ORF">AZI85_16410</name>
</gene>
<dbReference type="OrthoDB" id="5289688at2"/>
<evidence type="ECO:0000313" key="2">
    <source>
        <dbReference type="EMBL" id="KYG69824.1"/>
    </source>
</evidence>
<dbReference type="Proteomes" id="UP000075391">
    <property type="component" value="Unassembled WGS sequence"/>
</dbReference>
<dbReference type="InterPro" id="IPR006675">
    <property type="entry name" value="HDIG_dom"/>
</dbReference>
<comment type="caution">
    <text evidence="2">The sequence shown here is derived from an EMBL/GenBank/DDBJ whole genome shotgun (WGS) entry which is preliminary data.</text>
</comment>
<dbReference type="SMART" id="SM00471">
    <property type="entry name" value="HDc"/>
    <property type="match status" value="1"/>
</dbReference>
<reference evidence="2 3" key="1">
    <citation type="submission" date="2016-03" db="EMBL/GenBank/DDBJ databases">
        <authorList>
            <person name="Ploux O."/>
        </authorList>
    </citation>
    <scope>NUCLEOTIDE SEQUENCE [LARGE SCALE GENOMIC DNA]</scope>
    <source>
        <strain evidence="2 3">BER2</strain>
    </source>
</reference>
<dbReference type="PROSITE" id="PS51832">
    <property type="entry name" value="HD_GYP"/>
    <property type="match status" value="1"/>
</dbReference>
<dbReference type="NCBIfam" id="TIGR00277">
    <property type="entry name" value="HDIG"/>
    <property type="match status" value="1"/>
</dbReference>
<proteinExistence type="predicted"/>
<dbReference type="InterPro" id="IPR003607">
    <property type="entry name" value="HD/PDEase_dom"/>
</dbReference>
<evidence type="ECO:0000259" key="1">
    <source>
        <dbReference type="PROSITE" id="PS51832"/>
    </source>
</evidence>
<dbReference type="PANTHER" id="PTHR43155:SF2">
    <property type="entry name" value="CYCLIC DI-GMP PHOSPHODIESTERASE PA4108"/>
    <property type="match status" value="1"/>
</dbReference>
<dbReference type="InterPro" id="IPR037522">
    <property type="entry name" value="HD_GYP_dom"/>
</dbReference>
<dbReference type="RefSeq" id="WP_063243177.1">
    <property type="nucleotide sequence ID" value="NZ_LUKF01000006.1"/>
</dbReference>
<protein>
    <recommendedName>
        <fullName evidence="1">HD-GYP domain-containing protein</fullName>
    </recommendedName>
</protein>
<organism evidence="2 3">
    <name type="scientific">Bdellovibrio bacteriovorus</name>
    <dbReference type="NCBI Taxonomy" id="959"/>
    <lineage>
        <taxon>Bacteria</taxon>
        <taxon>Pseudomonadati</taxon>
        <taxon>Bdellovibrionota</taxon>
        <taxon>Bdellovibrionia</taxon>
        <taxon>Bdellovibrionales</taxon>
        <taxon>Pseudobdellovibrionaceae</taxon>
        <taxon>Bdellovibrio</taxon>
    </lineage>
</organism>
<feature type="domain" description="HD-GYP" evidence="1">
    <location>
        <begin position="125"/>
        <end position="308"/>
    </location>
</feature>